<feature type="compositionally biased region" description="Basic and acidic residues" evidence="1">
    <location>
        <begin position="27"/>
        <end position="48"/>
    </location>
</feature>
<comment type="caution">
    <text evidence="2">The sequence shown here is derived from an EMBL/GenBank/DDBJ whole genome shotgun (WGS) entry which is preliminary data.</text>
</comment>
<sequence>NEPATRATPSSSSCTDRGSAAVAADADDPRLPSRGEEEIGARGEEDGGARLGGGGARALCEDGGSGGGDEGVRGEG</sequence>
<evidence type="ECO:0000256" key="1">
    <source>
        <dbReference type="SAM" id="MobiDB-lite"/>
    </source>
</evidence>
<accession>A0A6G1C9P8</accession>
<feature type="compositionally biased region" description="Polar residues" evidence="1">
    <location>
        <begin position="7"/>
        <end position="16"/>
    </location>
</feature>
<dbReference type="EMBL" id="SPHZ02000010">
    <property type="protein sequence ID" value="KAF0896524.1"/>
    <property type="molecule type" value="Genomic_DNA"/>
</dbReference>
<evidence type="ECO:0000313" key="2">
    <source>
        <dbReference type="EMBL" id="KAF0896524.1"/>
    </source>
</evidence>
<dbReference type="AlphaFoldDB" id="A0A6G1C9P8"/>
<protein>
    <submittedName>
        <fullName evidence="2">Uncharacterized protein</fullName>
    </submittedName>
</protein>
<keyword evidence="3" id="KW-1185">Reference proteome</keyword>
<feature type="region of interest" description="Disordered" evidence="1">
    <location>
        <begin position="1"/>
        <end position="76"/>
    </location>
</feature>
<name>A0A6G1C9P8_9ORYZ</name>
<feature type="non-terminal residue" evidence="2">
    <location>
        <position position="1"/>
    </location>
</feature>
<organism evidence="2 3">
    <name type="scientific">Oryza meyeriana var. granulata</name>
    <dbReference type="NCBI Taxonomy" id="110450"/>
    <lineage>
        <taxon>Eukaryota</taxon>
        <taxon>Viridiplantae</taxon>
        <taxon>Streptophyta</taxon>
        <taxon>Embryophyta</taxon>
        <taxon>Tracheophyta</taxon>
        <taxon>Spermatophyta</taxon>
        <taxon>Magnoliopsida</taxon>
        <taxon>Liliopsida</taxon>
        <taxon>Poales</taxon>
        <taxon>Poaceae</taxon>
        <taxon>BOP clade</taxon>
        <taxon>Oryzoideae</taxon>
        <taxon>Oryzeae</taxon>
        <taxon>Oryzinae</taxon>
        <taxon>Oryza</taxon>
        <taxon>Oryza meyeriana</taxon>
    </lineage>
</organism>
<gene>
    <name evidence="2" type="ORF">E2562_024382</name>
</gene>
<proteinExistence type="predicted"/>
<reference evidence="2 3" key="1">
    <citation type="submission" date="2019-11" db="EMBL/GenBank/DDBJ databases">
        <title>Whole genome sequence of Oryza granulata.</title>
        <authorList>
            <person name="Li W."/>
        </authorList>
    </citation>
    <scope>NUCLEOTIDE SEQUENCE [LARGE SCALE GENOMIC DNA]</scope>
    <source>
        <strain evidence="3">cv. Menghai</strain>
        <tissue evidence="2">Leaf</tissue>
    </source>
</reference>
<dbReference type="Proteomes" id="UP000479710">
    <property type="component" value="Unassembled WGS sequence"/>
</dbReference>
<evidence type="ECO:0000313" key="3">
    <source>
        <dbReference type="Proteomes" id="UP000479710"/>
    </source>
</evidence>